<feature type="compositionally biased region" description="Basic and acidic residues" evidence="1">
    <location>
        <begin position="1"/>
        <end position="10"/>
    </location>
</feature>
<protein>
    <submittedName>
        <fullName evidence="2">Uncharacterized protein</fullName>
    </submittedName>
</protein>
<organism evidence="2 3">
    <name type="scientific">Meloidogyne graminicola</name>
    <dbReference type="NCBI Taxonomy" id="189291"/>
    <lineage>
        <taxon>Eukaryota</taxon>
        <taxon>Metazoa</taxon>
        <taxon>Ecdysozoa</taxon>
        <taxon>Nematoda</taxon>
        <taxon>Chromadorea</taxon>
        <taxon>Rhabditida</taxon>
        <taxon>Tylenchina</taxon>
        <taxon>Tylenchomorpha</taxon>
        <taxon>Tylenchoidea</taxon>
        <taxon>Meloidogynidae</taxon>
        <taxon>Meloidogyninae</taxon>
        <taxon>Meloidogyne</taxon>
    </lineage>
</organism>
<dbReference type="OrthoDB" id="5908193at2759"/>
<accession>A0A8S9ZMV7</accession>
<keyword evidence="3" id="KW-1185">Reference proteome</keyword>
<name>A0A8S9ZMV7_9BILA</name>
<proteinExistence type="predicted"/>
<gene>
    <name evidence="2" type="ORF">Mgra_00006171</name>
</gene>
<feature type="region of interest" description="Disordered" evidence="1">
    <location>
        <begin position="1"/>
        <end position="41"/>
    </location>
</feature>
<dbReference type="EMBL" id="JABEBT010000058">
    <property type="protein sequence ID" value="KAF7634416.1"/>
    <property type="molecule type" value="Genomic_DNA"/>
</dbReference>
<feature type="compositionally biased region" description="Low complexity" evidence="1">
    <location>
        <begin position="29"/>
        <end position="38"/>
    </location>
</feature>
<comment type="caution">
    <text evidence="2">The sequence shown here is derived from an EMBL/GenBank/DDBJ whole genome shotgun (WGS) entry which is preliminary data.</text>
</comment>
<dbReference type="AlphaFoldDB" id="A0A8S9ZMV7"/>
<evidence type="ECO:0000313" key="3">
    <source>
        <dbReference type="Proteomes" id="UP000605970"/>
    </source>
</evidence>
<evidence type="ECO:0000256" key="1">
    <source>
        <dbReference type="SAM" id="MobiDB-lite"/>
    </source>
</evidence>
<reference evidence="2" key="1">
    <citation type="journal article" date="2020" name="Ecol. Evol.">
        <title>Genome structure and content of the rice root-knot nematode (Meloidogyne graminicola).</title>
        <authorList>
            <person name="Phan N.T."/>
            <person name="Danchin E.G.J."/>
            <person name="Klopp C."/>
            <person name="Perfus-Barbeoch L."/>
            <person name="Kozlowski D.K."/>
            <person name="Koutsovoulos G.D."/>
            <person name="Lopez-Roques C."/>
            <person name="Bouchez O."/>
            <person name="Zahm M."/>
            <person name="Besnard G."/>
            <person name="Bellafiore S."/>
        </authorList>
    </citation>
    <scope>NUCLEOTIDE SEQUENCE</scope>
    <source>
        <strain evidence="2">VN-18</strain>
    </source>
</reference>
<sequence>MTTTTEREEINNNYNCIDSGIGGSGGSSSGDQRSSPPSETIKNYSELISPQINLNKNLTTFSTSAAAPSSSFFPLLFSTPGMFANVVGYARSRLFKNANDGLLMPGEKVEKKFLFYGKNAKQYPSLYLIPDEQSPFHHSSLNLTKQKFLNQQNCCQSAQTTPFKKVESLTTTNEEKNKNFLNKNNNNKSCPVQRKQFSLSSKLQKEENFCSFSSPLDNWGSTRFEERHSGSQRKILKMFKCQFSSSIGSRESVLIENSSRTSSRQGEYFKSIKENKKEEQEHWQLFAVSLHKEKKKFISFIPIKRHIFYFNVKIINKKLIILPIYFYFII</sequence>
<evidence type="ECO:0000313" key="2">
    <source>
        <dbReference type="EMBL" id="KAF7634416.1"/>
    </source>
</evidence>
<dbReference type="Proteomes" id="UP000605970">
    <property type="component" value="Unassembled WGS sequence"/>
</dbReference>